<dbReference type="EMBL" id="JAHBBD010000048">
    <property type="protein sequence ID" value="MBW3083815.1"/>
    <property type="molecule type" value="Genomic_DNA"/>
</dbReference>
<organism evidence="1 2">
    <name type="scientific">Bifidobacterium phasiani</name>
    <dbReference type="NCBI Taxonomy" id="2834431"/>
    <lineage>
        <taxon>Bacteria</taxon>
        <taxon>Bacillati</taxon>
        <taxon>Actinomycetota</taxon>
        <taxon>Actinomycetes</taxon>
        <taxon>Bifidobacteriales</taxon>
        <taxon>Bifidobacteriaceae</taxon>
        <taxon>Bifidobacterium</taxon>
    </lineage>
</organism>
<evidence type="ECO:0000313" key="2">
    <source>
        <dbReference type="Proteomes" id="UP000812844"/>
    </source>
</evidence>
<evidence type="ECO:0008006" key="3">
    <source>
        <dbReference type="Google" id="ProtNLM"/>
    </source>
</evidence>
<reference evidence="1 2" key="1">
    <citation type="submission" date="2021-05" db="EMBL/GenBank/DDBJ databases">
        <title>Phylogenetic classification of ten novel species belonging to the genus Bifidobacterium comprising B. colchicus sp. nov., B. abeli sp. nov., B. bicoloris sp. nov., B. guerezis sp. nov., B. rosaliae sp. nov., B. santillanensis sp. nov., B. argentati sp. nov., B. amazzoni sp. nov., B. pluviali sp. nov., and B. pinnaculum sp. nov.</title>
        <authorList>
            <person name="Lugli G.A."/>
            <person name="Ruiz Garcia L."/>
            <person name="Margolles A."/>
            <person name="Ventura M."/>
        </authorList>
    </citation>
    <scope>NUCLEOTIDE SEQUENCE [LARGE SCALE GENOMIC DNA]</scope>
    <source>
        <strain evidence="1 2">6T3</strain>
    </source>
</reference>
<protein>
    <recommendedName>
        <fullName evidence="3">Alpha-amylase</fullName>
    </recommendedName>
</protein>
<feature type="non-terminal residue" evidence="1">
    <location>
        <position position="1"/>
    </location>
</feature>
<proteinExistence type="predicted"/>
<accession>A0ABS6WBC2</accession>
<dbReference type="Proteomes" id="UP000812844">
    <property type="component" value="Unassembled WGS sequence"/>
</dbReference>
<sequence length="68" mass="7476">ASPSNLLNSRTGRETSSVIFFTTNHDAPRLSHHTHENRKSPYASKEGIEGGLLFFAKDGNDENIGAYN</sequence>
<dbReference type="RefSeq" id="WP_219083367.1">
    <property type="nucleotide sequence ID" value="NZ_JAHBBD010000048.1"/>
</dbReference>
<name>A0ABS6WBC2_9BIFI</name>
<keyword evidence="2" id="KW-1185">Reference proteome</keyword>
<comment type="caution">
    <text evidence="1">The sequence shown here is derived from an EMBL/GenBank/DDBJ whole genome shotgun (WGS) entry which is preliminary data.</text>
</comment>
<gene>
    <name evidence="1" type="ORF">KIH73_10730</name>
</gene>
<evidence type="ECO:0000313" key="1">
    <source>
        <dbReference type="EMBL" id="MBW3083815.1"/>
    </source>
</evidence>